<comment type="caution">
    <text evidence="1">The sequence shown here is derived from an EMBL/GenBank/DDBJ whole genome shotgun (WGS) entry which is preliminary data.</text>
</comment>
<accession>A0A5C7GUM8</accession>
<protein>
    <submittedName>
        <fullName evidence="1">Uncharacterized protein</fullName>
    </submittedName>
</protein>
<evidence type="ECO:0000313" key="2">
    <source>
        <dbReference type="Proteomes" id="UP000323000"/>
    </source>
</evidence>
<evidence type="ECO:0000313" key="1">
    <source>
        <dbReference type="EMBL" id="TXG48032.1"/>
    </source>
</evidence>
<dbReference type="OrthoDB" id="10493411at2759"/>
<name>A0A5C7GUM8_9ROSI</name>
<gene>
    <name evidence="1" type="ORF">EZV62_027326</name>
</gene>
<sequence length="92" mass="9790">MNVDLLLAEEISASSVSSFLLSLVPSALFHSLTRSSVDILRLESIGTGDGDFWWDGSGRIHRQSGLGRFLDGIGDCLGSPGKKTGEEMGVVH</sequence>
<keyword evidence="2" id="KW-1185">Reference proteome</keyword>
<dbReference type="EMBL" id="VAHF01000013">
    <property type="protein sequence ID" value="TXG48032.1"/>
    <property type="molecule type" value="Genomic_DNA"/>
</dbReference>
<proteinExistence type="predicted"/>
<dbReference type="Proteomes" id="UP000323000">
    <property type="component" value="Chromosome 13"/>
</dbReference>
<reference evidence="2" key="1">
    <citation type="journal article" date="2019" name="Gigascience">
        <title>De novo genome assembly of the endangered Acer yangbiense, a plant species with extremely small populations endemic to Yunnan Province, China.</title>
        <authorList>
            <person name="Yang J."/>
            <person name="Wariss H.M."/>
            <person name="Tao L."/>
            <person name="Zhang R."/>
            <person name="Yun Q."/>
            <person name="Hollingsworth P."/>
            <person name="Dao Z."/>
            <person name="Luo G."/>
            <person name="Guo H."/>
            <person name="Ma Y."/>
            <person name="Sun W."/>
        </authorList>
    </citation>
    <scope>NUCLEOTIDE SEQUENCE [LARGE SCALE GENOMIC DNA]</scope>
    <source>
        <strain evidence="2">cv. Malutang</strain>
    </source>
</reference>
<organism evidence="1 2">
    <name type="scientific">Acer yangbiense</name>
    <dbReference type="NCBI Taxonomy" id="1000413"/>
    <lineage>
        <taxon>Eukaryota</taxon>
        <taxon>Viridiplantae</taxon>
        <taxon>Streptophyta</taxon>
        <taxon>Embryophyta</taxon>
        <taxon>Tracheophyta</taxon>
        <taxon>Spermatophyta</taxon>
        <taxon>Magnoliopsida</taxon>
        <taxon>eudicotyledons</taxon>
        <taxon>Gunneridae</taxon>
        <taxon>Pentapetalae</taxon>
        <taxon>rosids</taxon>
        <taxon>malvids</taxon>
        <taxon>Sapindales</taxon>
        <taxon>Sapindaceae</taxon>
        <taxon>Hippocastanoideae</taxon>
        <taxon>Acereae</taxon>
        <taxon>Acer</taxon>
    </lineage>
</organism>
<dbReference type="AlphaFoldDB" id="A0A5C7GUM8"/>